<dbReference type="InterPro" id="IPR040079">
    <property type="entry name" value="Glutathione_S-Trfase"/>
</dbReference>
<feature type="domain" description="GST C-terminal" evidence="2">
    <location>
        <begin position="158"/>
        <end position="285"/>
    </location>
</feature>
<name>A0ABT0R0A4_9MICO</name>
<protein>
    <submittedName>
        <fullName evidence="3">Glutathione S-transferase C-terminal domain-containing protein</fullName>
    </submittedName>
</protein>
<dbReference type="SFLD" id="SFLDG01206">
    <property type="entry name" value="Xi.1"/>
    <property type="match status" value="1"/>
</dbReference>
<reference evidence="3" key="1">
    <citation type="submission" date="2022-02" db="EMBL/GenBank/DDBJ databases">
        <authorList>
            <person name="Lee M."/>
            <person name="Kim S.-J."/>
            <person name="Jung M.-Y."/>
        </authorList>
    </citation>
    <scope>NUCLEOTIDE SEQUENCE</scope>
    <source>
        <strain evidence="3">JHP9</strain>
    </source>
</reference>
<evidence type="ECO:0000313" key="4">
    <source>
        <dbReference type="Proteomes" id="UP001203761"/>
    </source>
</evidence>
<dbReference type="Gene3D" id="1.20.1050.10">
    <property type="match status" value="1"/>
</dbReference>
<dbReference type="EMBL" id="JAKNCJ010000002">
    <property type="protein sequence ID" value="MCL6423296.1"/>
    <property type="molecule type" value="Genomic_DNA"/>
</dbReference>
<dbReference type="InterPro" id="IPR010987">
    <property type="entry name" value="Glutathione-S-Trfase_C-like"/>
</dbReference>
<dbReference type="Pfam" id="PF13410">
    <property type="entry name" value="GST_C_2"/>
    <property type="match status" value="1"/>
</dbReference>
<dbReference type="InterPro" id="IPR036282">
    <property type="entry name" value="Glutathione-S-Trfase_C_sf"/>
</dbReference>
<dbReference type="SUPFAM" id="SSF47616">
    <property type="entry name" value="GST C-terminal domain-like"/>
    <property type="match status" value="1"/>
</dbReference>
<dbReference type="InterPro" id="IPR016639">
    <property type="entry name" value="GST_Omega/GSH"/>
</dbReference>
<dbReference type="PANTHER" id="PTHR32419:SF6">
    <property type="entry name" value="GLUTATHIONE S-TRANSFERASE OMEGA-LIKE 1-RELATED"/>
    <property type="match status" value="1"/>
</dbReference>
<accession>A0ABT0R0A4</accession>
<feature type="region of interest" description="Disordered" evidence="1">
    <location>
        <begin position="299"/>
        <end position="335"/>
    </location>
</feature>
<evidence type="ECO:0000259" key="2">
    <source>
        <dbReference type="PROSITE" id="PS50405"/>
    </source>
</evidence>
<gene>
    <name evidence="3" type="ORF">Bequi_07840</name>
</gene>
<organism evidence="3 4">
    <name type="scientific">Brachybacterium equifaecis</name>
    <dbReference type="NCBI Taxonomy" id="2910770"/>
    <lineage>
        <taxon>Bacteria</taxon>
        <taxon>Bacillati</taxon>
        <taxon>Actinomycetota</taxon>
        <taxon>Actinomycetes</taxon>
        <taxon>Micrococcales</taxon>
        <taxon>Dermabacteraceae</taxon>
        <taxon>Brachybacterium</taxon>
    </lineage>
</organism>
<dbReference type="PIRSF" id="PIRSF015753">
    <property type="entry name" value="GST"/>
    <property type="match status" value="1"/>
</dbReference>
<dbReference type="SFLD" id="SFLDS00019">
    <property type="entry name" value="Glutathione_Transferase_(cytos"/>
    <property type="match status" value="1"/>
</dbReference>
<proteinExistence type="predicted"/>
<sequence length="335" mass="37400">MSTTDHLAAEVGARGEFRRQGNAFTSPFGDGPGELPVEAGRYRLIVGNLCPWAHRQLIVREVLGLQDVISVGTVDPIRGEDGWEFTLDPGGVDPVLGIHELREAYLKADPGYSGRPTVPAVVDLTTGAVVNNDYPRLSHHFELAWRDLQAPDAPDLYPEELRAEADALAEVIFHRVNNGVYRAGFARTQEAYEEAYAELFETLDALEERLATRRFLLGDHITDVDVRLWVTLVRFDAAYHGAFHCNRQRLTEFPHLWGYARDLFQTPGFGSTTNFDHIKRHYYSIPVVRSEFGITPVGPDEAPWSTPHGREALSSSPDRFRRHVGAPTPSTATEA</sequence>
<dbReference type="PROSITE" id="PS50405">
    <property type="entry name" value="GST_CTER"/>
    <property type="match status" value="1"/>
</dbReference>
<evidence type="ECO:0000256" key="1">
    <source>
        <dbReference type="SAM" id="MobiDB-lite"/>
    </source>
</evidence>
<comment type="caution">
    <text evidence="3">The sequence shown here is derived from an EMBL/GenBank/DDBJ whole genome shotgun (WGS) entry which is preliminary data.</text>
</comment>
<dbReference type="CDD" id="cd03190">
    <property type="entry name" value="GST_C_Omega_like"/>
    <property type="match status" value="1"/>
</dbReference>
<dbReference type="Gene3D" id="3.40.30.10">
    <property type="entry name" value="Glutaredoxin"/>
    <property type="match status" value="1"/>
</dbReference>
<dbReference type="Proteomes" id="UP001203761">
    <property type="component" value="Unassembled WGS sequence"/>
</dbReference>
<evidence type="ECO:0000313" key="3">
    <source>
        <dbReference type="EMBL" id="MCL6423296.1"/>
    </source>
</evidence>
<dbReference type="InterPro" id="IPR047047">
    <property type="entry name" value="GST_Omega-like_C"/>
</dbReference>
<dbReference type="PANTHER" id="PTHR32419">
    <property type="entry name" value="GLUTATHIONYL-HYDROQUINONE REDUCTASE"/>
    <property type="match status" value="1"/>
</dbReference>
<keyword evidence="4" id="KW-1185">Reference proteome</keyword>
<dbReference type="SFLD" id="SFLDG01148">
    <property type="entry name" value="Xi_(cytGST)"/>
    <property type="match status" value="1"/>
</dbReference>
<dbReference type="RefSeq" id="WP_249737380.1">
    <property type="nucleotide sequence ID" value="NZ_JAKNCJ010000002.1"/>
</dbReference>